<reference evidence="4" key="2">
    <citation type="journal article" date="2021" name="PeerJ">
        <title>Extensive microbial diversity within the chicken gut microbiome revealed by metagenomics and culture.</title>
        <authorList>
            <person name="Gilroy R."/>
            <person name="Ravi A."/>
            <person name="Getino M."/>
            <person name="Pursley I."/>
            <person name="Horton D.L."/>
            <person name="Alikhan N.F."/>
            <person name="Baker D."/>
            <person name="Gharbi K."/>
            <person name="Hall N."/>
            <person name="Watson M."/>
            <person name="Adriaenssens E.M."/>
            <person name="Foster-Nyarko E."/>
            <person name="Jarju S."/>
            <person name="Secka A."/>
            <person name="Antonio M."/>
            <person name="Oren A."/>
            <person name="Chaudhuri R.R."/>
            <person name="La Ragione R."/>
            <person name="Hildebrand F."/>
            <person name="Pallen M.J."/>
        </authorList>
    </citation>
    <scope>NUCLEOTIDE SEQUENCE</scope>
    <source>
        <strain evidence="4">ChiHecec3B27-6122</strain>
    </source>
</reference>
<gene>
    <name evidence="4" type="ORF">IAD42_01050</name>
</gene>
<reference evidence="4" key="1">
    <citation type="submission" date="2020-10" db="EMBL/GenBank/DDBJ databases">
        <authorList>
            <person name="Gilroy R."/>
        </authorList>
    </citation>
    <scope>NUCLEOTIDE SEQUENCE</scope>
    <source>
        <strain evidence="4">ChiHecec3B27-6122</strain>
    </source>
</reference>
<evidence type="ECO:0000313" key="5">
    <source>
        <dbReference type="Proteomes" id="UP000886876"/>
    </source>
</evidence>
<dbReference type="GO" id="GO:0030288">
    <property type="term" value="C:outer membrane-bounded periplasmic space"/>
    <property type="evidence" value="ECO:0007669"/>
    <property type="project" value="TreeGrafter"/>
</dbReference>
<feature type="compositionally biased region" description="Basic and acidic residues" evidence="1">
    <location>
        <begin position="85"/>
        <end position="96"/>
    </location>
</feature>
<protein>
    <submittedName>
        <fullName evidence="4">SpoIID/LytB domain-containing protein</fullName>
    </submittedName>
</protein>
<evidence type="ECO:0000256" key="1">
    <source>
        <dbReference type="SAM" id="MobiDB-lite"/>
    </source>
</evidence>
<evidence type="ECO:0000256" key="2">
    <source>
        <dbReference type="SAM" id="SignalP"/>
    </source>
</evidence>
<dbReference type="Proteomes" id="UP000886876">
    <property type="component" value="Unassembled WGS sequence"/>
</dbReference>
<keyword evidence="2" id="KW-0732">Signal</keyword>
<sequence length="574" mass="60792">MKKLKMIPVLLLALVTAAALIPAAGAASGDIYVNDGGVLSGSLDSAYAVGGSGTGAVSGTYVMTADGLTTVDGGGSSTEGGNSERPGRDEVSETPEHLSVTGSITLPYSVFRVGLYYYDGTSSIRNSTLESANLENDVGSGYRFGYYDSDRVFHEVGYTSETRISMAMDRNVTLSSGVSLGCYHVLLPGSYGSFEQAASAAAQYTGGFPAYYNDGYYVLVGAYENYSDADAAAQMLGVAGAEAYTASSYCVTVANTRTGDIIFEFDCGTGRNLAVSPNGNGEKAITWFKGLRYYGDFEYVRRTGDKLTVINIVNIEDYVNGVIPSEMNGSWPIEALKAQSLCARTFAASHFNSYSSYGFDVTNDTYCQVYRGLTGITANSRAAVEATAGIYILYKGAPISAMYCSSNGGATEDSENVTGSAVGYLRGKVDSFEAAAASINSHSSWTFTFTRDELAQKANLKGGSISSADDIELTWSDTGNVIGIRFTDSSGRTVSFEGSSCYSFCCSTLGLSSISFEIEENGDVISFIGSGWGHNLGMSQYGAYAMANTHGFTYDQIVNFYYTDITLASASYTK</sequence>
<evidence type="ECO:0000313" key="4">
    <source>
        <dbReference type="EMBL" id="HIS96542.1"/>
    </source>
</evidence>
<dbReference type="InterPro" id="IPR051922">
    <property type="entry name" value="Bact_Sporulation_Assoc"/>
</dbReference>
<name>A0A9D1G2X5_9FIRM</name>
<dbReference type="PANTHER" id="PTHR30032">
    <property type="entry name" value="N-ACETYLMURAMOYL-L-ALANINE AMIDASE-RELATED"/>
    <property type="match status" value="1"/>
</dbReference>
<dbReference type="EMBL" id="DVJS01000025">
    <property type="protein sequence ID" value="HIS96542.1"/>
    <property type="molecule type" value="Genomic_DNA"/>
</dbReference>
<dbReference type="NCBIfam" id="TIGR02669">
    <property type="entry name" value="SpoIID_LytB"/>
    <property type="match status" value="1"/>
</dbReference>
<dbReference type="InterPro" id="IPR013693">
    <property type="entry name" value="SpoIID/LytB_N"/>
</dbReference>
<dbReference type="InterPro" id="IPR013486">
    <property type="entry name" value="SpoIID/LytB"/>
</dbReference>
<feature type="region of interest" description="Disordered" evidence="1">
    <location>
        <begin position="68"/>
        <end position="98"/>
    </location>
</feature>
<organism evidence="4 5">
    <name type="scientific">Candidatus Scatomorpha pullistercoris</name>
    <dbReference type="NCBI Taxonomy" id="2840929"/>
    <lineage>
        <taxon>Bacteria</taxon>
        <taxon>Bacillati</taxon>
        <taxon>Bacillota</taxon>
        <taxon>Clostridia</taxon>
        <taxon>Eubacteriales</taxon>
        <taxon>Candidatus Scatomorpha</taxon>
    </lineage>
</organism>
<dbReference type="Pfam" id="PF08486">
    <property type="entry name" value="SpoIID"/>
    <property type="match status" value="1"/>
</dbReference>
<feature type="chain" id="PRO_5039489849" evidence="2">
    <location>
        <begin position="27"/>
        <end position="574"/>
    </location>
</feature>
<evidence type="ECO:0000259" key="3">
    <source>
        <dbReference type="Pfam" id="PF08486"/>
    </source>
</evidence>
<comment type="caution">
    <text evidence="4">The sequence shown here is derived from an EMBL/GenBank/DDBJ whole genome shotgun (WGS) entry which is preliminary data.</text>
</comment>
<feature type="domain" description="Sporulation stage II protein D amidase enhancer LytB N-terminal" evidence="3">
    <location>
        <begin position="305"/>
        <end position="394"/>
    </location>
</feature>
<accession>A0A9D1G2X5</accession>
<dbReference type="AlphaFoldDB" id="A0A9D1G2X5"/>
<dbReference type="GO" id="GO:0030435">
    <property type="term" value="P:sporulation resulting in formation of a cellular spore"/>
    <property type="evidence" value="ECO:0007669"/>
    <property type="project" value="InterPro"/>
</dbReference>
<feature type="signal peptide" evidence="2">
    <location>
        <begin position="1"/>
        <end position="26"/>
    </location>
</feature>
<dbReference type="PANTHER" id="PTHR30032:SF4">
    <property type="entry name" value="AMIDASE ENHANCER"/>
    <property type="match status" value="1"/>
</dbReference>
<proteinExistence type="predicted"/>